<reference evidence="2" key="1">
    <citation type="submission" date="2022-11" db="UniProtKB">
        <authorList>
            <consortium name="WormBaseParasite"/>
        </authorList>
    </citation>
    <scope>IDENTIFICATION</scope>
</reference>
<accession>A0AC34FY31</accession>
<evidence type="ECO:0000313" key="2">
    <source>
        <dbReference type="WBParaSite" id="ES5_v2.g22226.t1"/>
    </source>
</evidence>
<proteinExistence type="predicted"/>
<dbReference type="WBParaSite" id="ES5_v2.g22226.t1">
    <property type="protein sequence ID" value="ES5_v2.g22226.t1"/>
    <property type="gene ID" value="ES5_v2.g22226"/>
</dbReference>
<dbReference type="Proteomes" id="UP000887579">
    <property type="component" value="Unplaced"/>
</dbReference>
<name>A0AC34FY31_9BILA</name>
<protein>
    <submittedName>
        <fullName evidence="2">Ovule protein</fullName>
    </submittedName>
</protein>
<evidence type="ECO:0000313" key="1">
    <source>
        <dbReference type="Proteomes" id="UP000887579"/>
    </source>
</evidence>
<organism evidence="1 2">
    <name type="scientific">Panagrolaimus sp. ES5</name>
    <dbReference type="NCBI Taxonomy" id="591445"/>
    <lineage>
        <taxon>Eukaryota</taxon>
        <taxon>Metazoa</taxon>
        <taxon>Ecdysozoa</taxon>
        <taxon>Nematoda</taxon>
        <taxon>Chromadorea</taxon>
        <taxon>Rhabditida</taxon>
        <taxon>Tylenchina</taxon>
        <taxon>Panagrolaimomorpha</taxon>
        <taxon>Panagrolaimoidea</taxon>
        <taxon>Panagrolaimidae</taxon>
        <taxon>Panagrolaimus</taxon>
    </lineage>
</organism>
<sequence>MIINGFPLQFSFLSCTNQVNLLFYFNWFLFQFLLFPQNKIVYSKKNKEFFLQKNIFILFPSYPSPIDLFIKNRI</sequence>